<evidence type="ECO:0000313" key="3">
    <source>
        <dbReference type="Proteomes" id="UP000034156"/>
    </source>
</evidence>
<sequence length="78" mass="8371">MGVFKDRVRTLTCDNGKEFAKHEQVADAIDVKPILPNPATRGSVARTRTPTGCYDSTFPKQWAAGCDYPAGVGGCPQT</sequence>
<dbReference type="AlphaFoldDB" id="A0A0F7KGP1"/>
<reference evidence="3" key="1">
    <citation type="submission" date="2015-05" db="EMBL/GenBank/DDBJ databases">
        <title>Draft genome of Nitrosomonas communis strain Nm2.</title>
        <authorList>
            <person name="Kozlowski J.A."/>
            <person name="Kits K.D."/>
            <person name="Stein L.Y."/>
        </authorList>
    </citation>
    <scope>NUCLEOTIDE SEQUENCE [LARGE SCALE GENOMIC DNA]</scope>
    <source>
        <strain evidence="3">Nm2</strain>
    </source>
</reference>
<dbReference type="EMBL" id="CP011451">
    <property type="protein sequence ID" value="AKH38696.1"/>
    <property type="molecule type" value="Genomic_DNA"/>
</dbReference>
<name>A0A0F7KGP1_9PROT</name>
<dbReference type="RefSeq" id="WP_046850733.1">
    <property type="nucleotide sequence ID" value="NZ_CP011451.1"/>
</dbReference>
<evidence type="ECO:0000313" key="4">
    <source>
        <dbReference type="Proteomes" id="UP000324176"/>
    </source>
</evidence>
<evidence type="ECO:0000313" key="1">
    <source>
        <dbReference type="EMBL" id="AKH38696.1"/>
    </source>
</evidence>
<reference evidence="1 3" key="2">
    <citation type="journal article" date="2016" name="Genome Announc.">
        <title>Genome Sequence of Nitrosomonas communis Strain Nm2, a Mesophilic Ammonia-Oxidizing Bacterium Isolated from Mediterranean Soil.</title>
        <authorList>
            <person name="Kozlowski J.A."/>
            <person name="Kits K.D."/>
            <person name="Stein L.Y."/>
        </authorList>
    </citation>
    <scope>NUCLEOTIDE SEQUENCE [LARGE SCALE GENOMIC DNA]</scope>
    <source>
        <strain evidence="1 3">Nm2</strain>
    </source>
</reference>
<dbReference type="Proteomes" id="UP000324176">
    <property type="component" value="Unassembled WGS sequence"/>
</dbReference>
<dbReference type="EMBL" id="VNHT01000017">
    <property type="protein sequence ID" value="TYP89397.1"/>
    <property type="molecule type" value="Genomic_DNA"/>
</dbReference>
<keyword evidence="3" id="KW-1185">Reference proteome</keyword>
<dbReference type="OrthoDB" id="9803231at2"/>
<organism evidence="1 3">
    <name type="scientific">Nitrosomonas communis</name>
    <dbReference type="NCBI Taxonomy" id="44574"/>
    <lineage>
        <taxon>Bacteria</taxon>
        <taxon>Pseudomonadati</taxon>
        <taxon>Pseudomonadota</taxon>
        <taxon>Betaproteobacteria</taxon>
        <taxon>Nitrosomonadales</taxon>
        <taxon>Nitrosomonadaceae</taxon>
        <taxon>Nitrosomonas</taxon>
    </lineage>
</organism>
<dbReference type="PATRIC" id="fig|44574.3.peg.3444"/>
<reference evidence="2 4" key="3">
    <citation type="submission" date="2019-07" db="EMBL/GenBank/DDBJ databases">
        <title>Active sludge and wastewater microbial communities from Klosterneuburg, Austria.</title>
        <authorList>
            <person name="Wagner M."/>
        </authorList>
    </citation>
    <scope>NUCLEOTIDE SEQUENCE [LARGE SCALE GENOMIC DNA]</scope>
    <source>
        <strain evidence="2 4">Nm2</strain>
    </source>
</reference>
<proteinExistence type="predicted"/>
<dbReference type="Proteomes" id="UP000034156">
    <property type="component" value="Chromosome"/>
</dbReference>
<gene>
    <name evidence="1" type="ORF">AAW31_14185</name>
    <name evidence="2" type="ORF">BCL69_101754</name>
</gene>
<evidence type="ECO:0000313" key="2">
    <source>
        <dbReference type="EMBL" id="TYP89397.1"/>
    </source>
</evidence>
<protein>
    <submittedName>
        <fullName evidence="1">Uncharacterized protein</fullName>
    </submittedName>
</protein>
<accession>A0A0F7KGP1</accession>
<dbReference type="KEGG" id="nco:AAW31_14185"/>